<evidence type="ECO:0000256" key="9">
    <source>
        <dbReference type="PIRSR" id="PIRSR000485-1"/>
    </source>
</evidence>
<dbReference type="SUPFAM" id="SSF53271">
    <property type="entry name" value="PRTase-like"/>
    <property type="match status" value="1"/>
</dbReference>
<dbReference type="RefSeq" id="WP_014295899.1">
    <property type="nucleotide sequence ID" value="NC_016751.1"/>
</dbReference>
<protein>
    <recommendedName>
        <fullName evidence="7">Amidophosphoribosyltransferase</fullName>
        <shortName evidence="7">ATase</shortName>
        <ecNumber evidence="7">2.4.2.14</ecNumber>
    </recommendedName>
    <alternativeName>
        <fullName evidence="7">Glutamine phosphoribosylpyrophosphate amidotransferase</fullName>
        <shortName evidence="7">GPATase</shortName>
    </alternativeName>
</protein>
<evidence type="ECO:0000256" key="1">
    <source>
        <dbReference type="ARBA" id="ARBA00005209"/>
    </source>
</evidence>
<dbReference type="GO" id="GO:0004044">
    <property type="term" value="F:amidophosphoribosyltransferase activity"/>
    <property type="evidence" value="ECO:0007669"/>
    <property type="project" value="UniProtKB-UniRule"/>
</dbReference>
<keyword evidence="7 10" id="KW-0479">Metal-binding</keyword>
<keyword evidence="3 7" id="KW-0328">Glycosyltransferase</keyword>
<evidence type="ECO:0000313" key="13">
    <source>
        <dbReference type="EMBL" id="AEX84827.1"/>
    </source>
</evidence>
<feature type="binding site" evidence="7 10">
    <location>
        <position position="357"/>
    </location>
    <ligand>
        <name>Mg(2+)</name>
        <dbReference type="ChEBI" id="CHEBI:18420"/>
    </ligand>
</feature>
<dbReference type="Gene3D" id="3.40.50.2020">
    <property type="match status" value="1"/>
</dbReference>
<dbReference type="CDD" id="cd06223">
    <property type="entry name" value="PRTases_typeI"/>
    <property type="match status" value="1"/>
</dbReference>
<dbReference type="Gene3D" id="3.60.20.10">
    <property type="entry name" value="Glutamine Phosphoribosylpyrophosphate, subunit 1, domain 1"/>
    <property type="match status" value="1"/>
</dbReference>
<dbReference type="PROSITE" id="PS51278">
    <property type="entry name" value="GATASE_TYPE_2"/>
    <property type="match status" value="1"/>
</dbReference>
<dbReference type="UniPathway" id="UPA00074">
    <property type="reaction ID" value="UER00124"/>
</dbReference>
<dbReference type="GO" id="GO:0006189">
    <property type="term" value="P:'de novo' IMP biosynthetic process"/>
    <property type="evidence" value="ECO:0007669"/>
    <property type="project" value="UniProtKB-UniRule"/>
</dbReference>
<comment type="similarity">
    <text evidence="2 7 8">In the C-terminal section; belongs to the purine/pyrimidine phosphoribosyltransferase family.</text>
</comment>
<feature type="domain" description="Glutamine amidotransferase type-2" evidence="12">
    <location>
        <begin position="6"/>
        <end position="233"/>
    </location>
</feature>
<evidence type="ECO:0000256" key="10">
    <source>
        <dbReference type="PIRSR" id="PIRSR000485-2"/>
    </source>
</evidence>
<evidence type="ECO:0000259" key="12">
    <source>
        <dbReference type="PROSITE" id="PS51278"/>
    </source>
</evidence>
<keyword evidence="11" id="KW-0408">Iron</keyword>
<feature type="binding site" evidence="11">
    <location>
        <position position="394"/>
    </location>
    <ligand>
        <name>[4Fe-4S] cluster</name>
        <dbReference type="ChEBI" id="CHEBI:49883"/>
    </ligand>
</feature>
<feature type="binding site" evidence="7 10">
    <location>
        <position position="358"/>
    </location>
    <ligand>
        <name>Mg(2+)</name>
        <dbReference type="ChEBI" id="CHEBI:18420"/>
    </ligand>
</feature>
<dbReference type="NCBIfam" id="TIGR01134">
    <property type="entry name" value="purF"/>
    <property type="match status" value="1"/>
</dbReference>
<evidence type="ECO:0000256" key="8">
    <source>
        <dbReference type="PIRNR" id="PIRNR000485"/>
    </source>
</evidence>
<keyword evidence="5 7" id="KW-0658">Purine biosynthesis</keyword>
<dbReference type="EC" id="2.4.2.14" evidence="7"/>
<name>H2J4H2_MARPK</name>
<dbReference type="InterPro" id="IPR000836">
    <property type="entry name" value="PRTase_dom"/>
</dbReference>
<keyword evidence="14" id="KW-1185">Reference proteome</keyword>
<accession>H2J4H2</accession>
<evidence type="ECO:0000256" key="6">
    <source>
        <dbReference type="ARBA" id="ARBA00022962"/>
    </source>
</evidence>
<comment type="cofactor">
    <cofactor evidence="7 10">
        <name>Mg(2+)</name>
        <dbReference type="ChEBI" id="CHEBI:18420"/>
    </cofactor>
    <text evidence="7 10">Binds 1 Mg(2+) ion per subunit.</text>
</comment>
<dbReference type="STRING" id="443254.Marpi_0383"/>
<dbReference type="KEGG" id="mpz:Marpi_0383"/>
<evidence type="ECO:0000256" key="3">
    <source>
        <dbReference type="ARBA" id="ARBA00022676"/>
    </source>
</evidence>
<keyword evidence="11" id="KW-0411">Iron-sulfur</keyword>
<keyword evidence="4 7" id="KW-0808">Transferase</keyword>
<evidence type="ECO:0000313" key="14">
    <source>
        <dbReference type="Proteomes" id="UP000007161"/>
    </source>
</evidence>
<dbReference type="OrthoDB" id="9801213at2"/>
<comment type="pathway">
    <text evidence="1 7 8">Purine metabolism; IMP biosynthesis via de novo pathway; N(1)-(5-phospho-D-ribosyl)glycinamide from 5-phospho-alpha-D-ribose 1-diphosphate: step 1/2.</text>
</comment>
<evidence type="ECO:0000256" key="11">
    <source>
        <dbReference type="PIRSR" id="PIRSR000485-3"/>
    </source>
</evidence>
<comment type="catalytic activity">
    <reaction evidence="7 8">
        <text>5-phospho-beta-D-ribosylamine + L-glutamate + diphosphate = 5-phospho-alpha-D-ribose 1-diphosphate + L-glutamine + H2O</text>
        <dbReference type="Rhea" id="RHEA:14905"/>
        <dbReference type="ChEBI" id="CHEBI:15377"/>
        <dbReference type="ChEBI" id="CHEBI:29985"/>
        <dbReference type="ChEBI" id="CHEBI:33019"/>
        <dbReference type="ChEBI" id="CHEBI:58017"/>
        <dbReference type="ChEBI" id="CHEBI:58359"/>
        <dbReference type="ChEBI" id="CHEBI:58681"/>
        <dbReference type="EC" id="2.4.2.14"/>
    </reaction>
</comment>
<comment type="cofactor">
    <cofactor evidence="11">
        <name>[4Fe-4S] cluster</name>
        <dbReference type="ChEBI" id="CHEBI:49883"/>
    </cofactor>
    <text evidence="11">Binds 1 [4Fe-4S] cluster per subunit.</text>
</comment>
<evidence type="ECO:0000256" key="4">
    <source>
        <dbReference type="ARBA" id="ARBA00022679"/>
    </source>
</evidence>
<organism evidence="13 14">
    <name type="scientific">Marinitoga piezophila (strain DSM 14283 / JCM 11233 / KA3)</name>
    <dbReference type="NCBI Taxonomy" id="443254"/>
    <lineage>
        <taxon>Bacteria</taxon>
        <taxon>Thermotogati</taxon>
        <taxon>Thermotogota</taxon>
        <taxon>Thermotogae</taxon>
        <taxon>Petrotogales</taxon>
        <taxon>Petrotogaceae</taxon>
        <taxon>Marinitoga</taxon>
    </lineage>
</organism>
<dbReference type="EMBL" id="CP003257">
    <property type="protein sequence ID" value="AEX84827.1"/>
    <property type="molecule type" value="Genomic_DNA"/>
</dbReference>
<dbReference type="InterPro" id="IPR017932">
    <property type="entry name" value="GATase_2_dom"/>
</dbReference>
<dbReference type="Proteomes" id="UP000007161">
    <property type="component" value="Chromosome"/>
</dbReference>
<dbReference type="PANTHER" id="PTHR11907">
    <property type="entry name" value="AMIDOPHOSPHORIBOSYLTRANSFERASE"/>
    <property type="match status" value="1"/>
</dbReference>
<keyword evidence="6 7" id="KW-0315">Glutamine amidotransferase</keyword>
<evidence type="ECO:0000256" key="2">
    <source>
        <dbReference type="ARBA" id="ARBA00010138"/>
    </source>
</evidence>
<feature type="binding site" evidence="11">
    <location>
        <position position="445"/>
    </location>
    <ligand>
        <name>[4Fe-4S] cluster</name>
        <dbReference type="ChEBI" id="CHEBI:49883"/>
    </ligand>
</feature>
<dbReference type="Pfam" id="PF13522">
    <property type="entry name" value="GATase_6"/>
    <property type="match status" value="1"/>
</dbReference>
<dbReference type="GO" id="GO:0009113">
    <property type="term" value="P:purine nucleobase biosynthetic process"/>
    <property type="evidence" value="ECO:0007669"/>
    <property type="project" value="UniProtKB-UniRule"/>
</dbReference>
<reference evidence="14" key="2">
    <citation type="submission" date="2012-01" db="EMBL/GenBank/DDBJ databases">
        <title>Complete sequence of chromosome of Marinitoga piezophila KA3.</title>
        <authorList>
            <person name="Lucas S."/>
            <person name="Han J."/>
            <person name="Lapidus A."/>
            <person name="Cheng J.-F."/>
            <person name="Goodwin L."/>
            <person name="Pitluck S."/>
            <person name="Peters L."/>
            <person name="Mikhailova N."/>
            <person name="Teshima H."/>
            <person name="Detter J.C."/>
            <person name="Han C."/>
            <person name="Tapia R."/>
            <person name="Land M."/>
            <person name="Hauser L."/>
            <person name="Kyrpides N."/>
            <person name="Ivanova N."/>
            <person name="Pagani I."/>
            <person name="Jebbar M."/>
            <person name="Vannier P."/>
            <person name="Oger P."/>
            <person name="Cario A."/>
            <person name="Bartlett D."/>
            <person name="Noll K.M."/>
            <person name="Woyke T."/>
        </authorList>
    </citation>
    <scope>NUCLEOTIDE SEQUENCE [LARGE SCALE GENOMIC DNA]</scope>
    <source>
        <strain evidence="14">DSM 14283 / JCM 11233 / KA3</strain>
    </source>
</reference>
<evidence type="ECO:0000256" key="5">
    <source>
        <dbReference type="ARBA" id="ARBA00022755"/>
    </source>
</evidence>
<dbReference type="PIRSF" id="PIRSF000485">
    <property type="entry name" value="Amd_phspho_trans"/>
    <property type="match status" value="1"/>
</dbReference>
<feature type="binding site" evidence="7 10">
    <location>
        <position position="295"/>
    </location>
    <ligand>
        <name>Mg(2+)</name>
        <dbReference type="ChEBI" id="CHEBI:18420"/>
    </ligand>
</feature>
<dbReference type="AlphaFoldDB" id="H2J4H2"/>
<dbReference type="InterPro" id="IPR029055">
    <property type="entry name" value="Ntn_hydrolases_N"/>
</dbReference>
<comment type="caution">
    <text evidence="7">Lacks conserved residue(s) required for the propagation of feature annotation.</text>
</comment>
<dbReference type="Pfam" id="PF00156">
    <property type="entry name" value="Pribosyltran"/>
    <property type="match status" value="1"/>
</dbReference>
<proteinExistence type="inferred from homology"/>
<reference evidence="13 14" key="1">
    <citation type="journal article" date="2012" name="J. Bacteriol.">
        <title>Complete Genome Sequence of the Thermophilic, Piezophilic, Heterotrophic Bacterium Marinitoga piezophila KA3.</title>
        <authorList>
            <person name="Lucas S."/>
            <person name="Han J."/>
            <person name="Lapidus A."/>
            <person name="Cheng J.F."/>
            <person name="Goodwin L.A."/>
            <person name="Pitluck S."/>
            <person name="Peters L."/>
            <person name="Mikhailova N."/>
            <person name="Teshima H."/>
            <person name="Detter J.C."/>
            <person name="Han C."/>
            <person name="Tapia R."/>
            <person name="Land M."/>
            <person name="Hauser L."/>
            <person name="Kyrpides N.C."/>
            <person name="Ivanova N."/>
            <person name="Pagani I."/>
            <person name="Vannier P."/>
            <person name="Oger P."/>
            <person name="Bartlett D.H."/>
            <person name="Noll K.M."/>
            <person name="Woyke T."/>
            <person name="Jebbar M."/>
        </authorList>
    </citation>
    <scope>NUCLEOTIDE SEQUENCE [LARGE SCALE GENOMIC DNA]</scope>
    <source>
        <strain evidence="14">DSM 14283 / JCM 11233 / KA3</strain>
    </source>
</reference>
<dbReference type="eggNOG" id="COG0034">
    <property type="taxonomic scope" value="Bacteria"/>
</dbReference>
<keyword evidence="7 10" id="KW-0460">Magnesium</keyword>
<feature type="binding site" evidence="11">
    <location>
        <position position="248"/>
    </location>
    <ligand>
        <name>[4Fe-4S] cluster</name>
        <dbReference type="ChEBI" id="CHEBI:49883"/>
    </ligand>
</feature>
<feature type="binding site" evidence="11">
    <location>
        <position position="448"/>
    </location>
    <ligand>
        <name>[4Fe-4S] cluster</name>
        <dbReference type="ChEBI" id="CHEBI:49883"/>
    </ligand>
</feature>
<gene>
    <name evidence="7" type="primary">purF</name>
    <name evidence="13" type="ordered locus">Marpi_0383</name>
</gene>
<dbReference type="SUPFAM" id="SSF56235">
    <property type="entry name" value="N-terminal nucleophile aminohydrolases (Ntn hydrolases)"/>
    <property type="match status" value="1"/>
</dbReference>
<evidence type="ECO:0000256" key="7">
    <source>
        <dbReference type="HAMAP-Rule" id="MF_01931"/>
    </source>
</evidence>
<dbReference type="MEROPS" id="C44.001"/>
<dbReference type="GO" id="GO:0051536">
    <property type="term" value="F:iron-sulfur cluster binding"/>
    <property type="evidence" value="ECO:0007669"/>
    <property type="project" value="UniProtKB-KW"/>
</dbReference>
<dbReference type="GO" id="GO:0000287">
    <property type="term" value="F:magnesium ion binding"/>
    <property type="evidence" value="ECO:0007669"/>
    <property type="project" value="UniProtKB-UniRule"/>
</dbReference>
<dbReference type="HAMAP" id="MF_01931">
    <property type="entry name" value="PurF"/>
    <property type="match status" value="1"/>
</dbReference>
<dbReference type="InterPro" id="IPR005854">
    <property type="entry name" value="PurF"/>
</dbReference>
<feature type="active site" description="Nucleophile" evidence="7 9">
    <location>
        <position position="6"/>
    </location>
</feature>
<dbReference type="InterPro" id="IPR029057">
    <property type="entry name" value="PRTase-like"/>
</dbReference>
<sequence>MLMEECGIFGTLLKNNNNAVPYVVEGLIALQHRGQESAGIAYVTEDELKVFKKMGMVMDVFHNGTMKKLNSHMVIGHVRYSTKGRSEIQNSQPFHVRFKNEHFAIAHNGQIENAEQLRKELEEQGTIFLTETDTELILHILIKKLNKKISEWTFEEIAKTIFENISPSYSLLLLFKDKIIALRDKYGYRPLYYYTDENGIYISSEDSGFYFLGPDKKNIQEIKPGEAYEFSLNGIKKFSVNSQEKRYCFFEHIYFARPDSNLFGKNVHMMREELGKMCAKENPVEADIVVPVLDSGLSAALGYSKESCIPIDLGLMRNRYVGRTFISPNQSDREIGVRRKLPPIEGVIKGKRIILVDDSIVRGTTMRKIVDMLKKAGAKEVHVRIASPKVVNICKWGVDIPEKDELIAANKSIEEMKKAFNADSLGYVSLEGIKKILKDEYNNYCFHCFMK</sequence>
<dbReference type="HOGENOM" id="CLU_022389_3_1_0"/>
<comment type="function">
    <text evidence="7">Catalyzes the formation of phosphoribosylamine from phosphoribosylpyrophosphate (PRPP) and glutamine.</text>
</comment>